<evidence type="ECO:0000256" key="5">
    <source>
        <dbReference type="ARBA" id="ARBA00023004"/>
    </source>
</evidence>
<dbReference type="SMART" id="SM00471">
    <property type="entry name" value="HDc"/>
    <property type="match status" value="1"/>
</dbReference>
<dbReference type="PANTHER" id="PTHR35795:SF1">
    <property type="entry name" value="BIS(5'-NUCLEOSYL)-TETRAPHOSPHATASE, SYMMETRICAL"/>
    <property type="match status" value="1"/>
</dbReference>
<evidence type="ECO:0000256" key="3">
    <source>
        <dbReference type="ARBA" id="ARBA00022741"/>
    </source>
</evidence>
<accession>A0ABV4DWK3</accession>
<dbReference type="Proteomes" id="UP001565220">
    <property type="component" value="Unassembled WGS sequence"/>
</dbReference>
<comment type="catalytic activity">
    <reaction evidence="6">
        <text>P(1),P(4)-bis(5'-adenosyl) tetraphosphate + H2O = 2 ADP + 2 H(+)</text>
        <dbReference type="Rhea" id="RHEA:24252"/>
        <dbReference type="ChEBI" id="CHEBI:15377"/>
        <dbReference type="ChEBI" id="CHEBI:15378"/>
        <dbReference type="ChEBI" id="CHEBI:58141"/>
        <dbReference type="ChEBI" id="CHEBI:456216"/>
        <dbReference type="EC" id="3.6.1.41"/>
    </reaction>
</comment>
<evidence type="ECO:0000256" key="2">
    <source>
        <dbReference type="ARBA" id="ARBA00022723"/>
    </source>
</evidence>
<comment type="caution">
    <text evidence="8">The sequence shown here is derived from an EMBL/GenBank/DDBJ whole genome shotgun (WGS) entry which is preliminary data.</text>
</comment>
<evidence type="ECO:0000256" key="1">
    <source>
        <dbReference type="ARBA" id="ARBA00012506"/>
    </source>
</evidence>
<keyword evidence="5" id="KW-0408">Iron</keyword>
<dbReference type="EMBL" id="JBGFFE010000004">
    <property type="protein sequence ID" value="MEY8763007.1"/>
    <property type="molecule type" value="Genomic_DNA"/>
</dbReference>
<dbReference type="EC" id="3.6.1.41" evidence="1"/>
<dbReference type="InterPro" id="IPR006675">
    <property type="entry name" value="HDIG_dom"/>
</dbReference>
<dbReference type="NCBIfam" id="TIGR00488">
    <property type="entry name" value="bis(5'-nucleosyl)-tetraphosphatase (symmetrical) YqeK"/>
    <property type="match status" value="1"/>
</dbReference>
<dbReference type="GO" id="GO:0008803">
    <property type="term" value="F:bis(5'-nucleosyl)-tetraphosphatase (symmetrical) activity"/>
    <property type="evidence" value="ECO:0007669"/>
    <property type="project" value="UniProtKB-EC"/>
</dbReference>
<dbReference type="Gene3D" id="1.10.3210.10">
    <property type="entry name" value="Hypothetical protein af1432"/>
    <property type="match status" value="1"/>
</dbReference>
<gene>
    <name evidence="8" type="primary">yqeK</name>
    <name evidence="8" type="ORF">AB8S09_05005</name>
</gene>
<evidence type="ECO:0000259" key="7">
    <source>
        <dbReference type="PROSITE" id="PS51831"/>
    </source>
</evidence>
<dbReference type="CDD" id="cd00077">
    <property type="entry name" value="HDc"/>
    <property type="match status" value="1"/>
</dbReference>
<dbReference type="NCBIfam" id="TIGR00277">
    <property type="entry name" value="HDIG"/>
    <property type="match status" value="1"/>
</dbReference>
<organism evidence="8 9">
    <name type="scientific">Clostridium lapidicellarium</name>
    <dbReference type="NCBI Taxonomy" id="3240931"/>
    <lineage>
        <taxon>Bacteria</taxon>
        <taxon>Bacillati</taxon>
        <taxon>Bacillota</taxon>
        <taxon>Clostridia</taxon>
        <taxon>Eubacteriales</taxon>
        <taxon>Clostridiaceae</taxon>
        <taxon>Clostridium</taxon>
    </lineage>
</organism>
<sequence length="196" mass="22463">MWDEGQIIEYLKENLKESRYEHSLSVRDTAVKMAKIYGADIDKARTAGLVHDCAKYMSNEEILDIASKNNINVDEVAKANPQLLHGSIASVIARNDMGIYDEEILDAIKYHTTGKKNMNLLEKIIYISDYIEPLRDFPGVEDLRKKALVNLDDALLDAFNNTIEVVISRNQLLHMNTIEGRNYLICKKMNIKNIYR</sequence>
<reference evidence="8 9" key="1">
    <citation type="submission" date="2024-08" db="EMBL/GenBank/DDBJ databases">
        <title>Clostridium lapicellarii sp. nov., and Clostridium renhuaiense sp. nov., two species isolated from the mud in a fermentation cellar used for producing sauce-flavour Chinese liquors.</title>
        <authorList>
            <person name="Yang F."/>
            <person name="Wang H."/>
            <person name="Chen L.Q."/>
            <person name="Zhou N."/>
            <person name="Lu J.J."/>
            <person name="Pu X.X."/>
            <person name="Wan B."/>
            <person name="Wang L."/>
            <person name="Liu S.J."/>
        </authorList>
    </citation>
    <scope>NUCLEOTIDE SEQUENCE [LARGE SCALE GENOMIC DNA]</scope>
    <source>
        <strain evidence="8 9">MT-113</strain>
    </source>
</reference>
<feature type="domain" description="HD" evidence="7">
    <location>
        <begin position="19"/>
        <end position="134"/>
    </location>
</feature>
<evidence type="ECO:0000313" key="8">
    <source>
        <dbReference type="EMBL" id="MEY8763007.1"/>
    </source>
</evidence>
<dbReference type="Pfam" id="PF01966">
    <property type="entry name" value="HD"/>
    <property type="match status" value="1"/>
</dbReference>
<evidence type="ECO:0000256" key="4">
    <source>
        <dbReference type="ARBA" id="ARBA00022801"/>
    </source>
</evidence>
<keyword evidence="9" id="KW-1185">Reference proteome</keyword>
<dbReference type="InterPro" id="IPR005249">
    <property type="entry name" value="YqeK"/>
</dbReference>
<dbReference type="InterPro" id="IPR051094">
    <property type="entry name" value="Diverse_Catalytic_Enzymes"/>
</dbReference>
<protein>
    <recommendedName>
        <fullName evidence="1">bis(5'-nucleosyl)-tetraphosphatase (symmetrical)</fullName>
        <ecNumber evidence="1">3.6.1.41</ecNumber>
    </recommendedName>
</protein>
<evidence type="ECO:0000313" key="9">
    <source>
        <dbReference type="Proteomes" id="UP001565220"/>
    </source>
</evidence>
<proteinExistence type="predicted"/>
<dbReference type="RefSeq" id="WP_294183628.1">
    <property type="nucleotide sequence ID" value="NZ_JBGFFE010000004.1"/>
</dbReference>
<dbReference type="InterPro" id="IPR006674">
    <property type="entry name" value="HD_domain"/>
</dbReference>
<name>A0ABV4DWK3_9CLOT</name>
<keyword evidence="4 8" id="KW-0378">Hydrolase</keyword>
<dbReference type="InterPro" id="IPR003607">
    <property type="entry name" value="HD/PDEase_dom"/>
</dbReference>
<keyword evidence="2" id="KW-0479">Metal-binding</keyword>
<dbReference type="SUPFAM" id="SSF109604">
    <property type="entry name" value="HD-domain/PDEase-like"/>
    <property type="match status" value="1"/>
</dbReference>
<dbReference type="PANTHER" id="PTHR35795">
    <property type="entry name" value="SLR1885 PROTEIN"/>
    <property type="match status" value="1"/>
</dbReference>
<evidence type="ECO:0000256" key="6">
    <source>
        <dbReference type="ARBA" id="ARBA00049417"/>
    </source>
</evidence>
<keyword evidence="3" id="KW-0547">Nucleotide-binding</keyword>
<dbReference type="PROSITE" id="PS51831">
    <property type="entry name" value="HD"/>
    <property type="match status" value="1"/>
</dbReference>